<evidence type="ECO:0000313" key="4">
    <source>
        <dbReference type="Proteomes" id="UP000199031"/>
    </source>
</evidence>
<dbReference type="EMBL" id="FOXQ01000018">
    <property type="protein sequence ID" value="SFQ53147.1"/>
    <property type="molecule type" value="Genomic_DNA"/>
</dbReference>
<feature type="signal peptide" evidence="2">
    <location>
        <begin position="1"/>
        <end position="29"/>
    </location>
</feature>
<sequence>MSVKTKIKTISWSLLGLCCVVLLVAAMKAKDSKGCSNIEISIDGATKNIFIKKADVVEVLNNNGINAGKALDDIDLKAAETALEKNAWTKDAELFFDNHQTLHVRITEREPVARVFTVNGSSFYIDSSGMRLPVNANAMARLIVFTSFPSDKKILSKPDSLVLDDVKQIALHISADSFMNAQTAQINITSQRTYEIIPVVGSQVIKIGNAENLDEKFIRLMAFYKQVFSKVGFEKYSVVDVQYKDQVVAVRKGEGYTVPSDTARAMWQLKQSDVKLSNALSDPAYTAPISKPVKVDAPAAITASKVAERKPVAKKPVVKANKKTEKKTNSNNSSKKQQERKPKAVMKKKG</sequence>
<evidence type="ECO:0000256" key="2">
    <source>
        <dbReference type="SAM" id="SignalP"/>
    </source>
</evidence>
<dbReference type="Proteomes" id="UP000199031">
    <property type="component" value="Unassembled WGS sequence"/>
</dbReference>
<reference evidence="3 4" key="1">
    <citation type="submission" date="2016-10" db="EMBL/GenBank/DDBJ databases">
        <authorList>
            <person name="de Groot N.N."/>
        </authorList>
    </citation>
    <scope>NUCLEOTIDE SEQUENCE [LARGE SCALE GENOMIC DNA]</scope>
    <source>
        <strain evidence="3 4">DSM 28286</strain>
    </source>
</reference>
<dbReference type="RefSeq" id="WP_090662910.1">
    <property type="nucleotide sequence ID" value="NZ_FOXQ01000018.1"/>
</dbReference>
<keyword evidence="2" id="KW-0732">Signal</keyword>
<evidence type="ECO:0000256" key="1">
    <source>
        <dbReference type="SAM" id="MobiDB-lite"/>
    </source>
</evidence>
<feature type="chain" id="PRO_5011584458" evidence="2">
    <location>
        <begin position="30"/>
        <end position="350"/>
    </location>
</feature>
<keyword evidence="4" id="KW-1185">Reference proteome</keyword>
<keyword evidence="3" id="KW-0131">Cell cycle</keyword>
<evidence type="ECO:0000313" key="3">
    <source>
        <dbReference type="EMBL" id="SFQ53147.1"/>
    </source>
</evidence>
<proteinExistence type="predicted"/>
<gene>
    <name evidence="3" type="ORF">SAMN05444277_11814</name>
</gene>
<feature type="region of interest" description="Disordered" evidence="1">
    <location>
        <begin position="308"/>
        <end position="350"/>
    </location>
</feature>
<name>A0A1I5ZAK4_9BACT</name>
<organism evidence="3 4">
    <name type="scientific">Parafilimonas terrae</name>
    <dbReference type="NCBI Taxonomy" id="1465490"/>
    <lineage>
        <taxon>Bacteria</taxon>
        <taxon>Pseudomonadati</taxon>
        <taxon>Bacteroidota</taxon>
        <taxon>Chitinophagia</taxon>
        <taxon>Chitinophagales</taxon>
        <taxon>Chitinophagaceae</taxon>
        <taxon>Parafilimonas</taxon>
    </lineage>
</organism>
<feature type="compositionally biased region" description="Basic residues" evidence="1">
    <location>
        <begin position="312"/>
        <end position="321"/>
    </location>
</feature>
<keyword evidence="3" id="KW-0132">Cell division</keyword>
<protein>
    <submittedName>
        <fullName evidence="3">Cell division protein FtsQ</fullName>
    </submittedName>
</protein>
<dbReference type="STRING" id="1465490.SAMN05444277_11814"/>
<dbReference type="GO" id="GO:0051301">
    <property type="term" value="P:cell division"/>
    <property type="evidence" value="ECO:0007669"/>
    <property type="project" value="UniProtKB-KW"/>
</dbReference>
<accession>A0A1I5ZAK4</accession>
<dbReference type="AlphaFoldDB" id="A0A1I5ZAK4"/>
<dbReference type="OrthoDB" id="1466667at2"/>